<evidence type="ECO:0000259" key="8">
    <source>
        <dbReference type="PROSITE" id="PS50928"/>
    </source>
</evidence>
<evidence type="ECO:0000313" key="9">
    <source>
        <dbReference type="EMBL" id="GAA2728985.1"/>
    </source>
</evidence>
<dbReference type="RefSeq" id="WP_344451877.1">
    <property type="nucleotide sequence ID" value="NZ_BAAATZ010000014.1"/>
</dbReference>
<comment type="caution">
    <text evidence="9">The sequence shown here is derived from an EMBL/GenBank/DDBJ whole genome shotgun (WGS) entry which is preliminary data.</text>
</comment>
<dbReference type="InterPro" id="IPR000515">
    <property type="entry name" value="MetI-like"/>
</dbReference>
<feature type="transmembrane region" description="Helical" evidence="7">
    <location>
        <begin position="247"/>
        <end position="273"/>
    </location>
</feature>
<evidence type="ECO:0000256" key="3">
    <source>
        <dbReference type="ARBA" id="ARBA00022475"/>
    </source>
</evidence>
<comment type="subcellular location">
    <subcellularLocation>
        <location evidence="1 7">Cell membrane</location>
        <topology evidence="1 7">Multi-pass membrane protein</topology>
    </subcellularLocation>
</comment>
<feature type="transmembrane region" description="Helical" evidence="7">
    <location>
        <begin position="85"/>
        <end position="108"/>
    </location>
</feature>
<dbReference type="Gene3D" id="1.10.3720.10">
    <property type="entry name" value="MetI-like"/>
    <property type="match status" value="1"/>
</dbReference>
<evidence type="ECO:0000256" key="5">
    <source>
        <dbReference type="ARBA" id="ARBA00022989"/>
    </source>
</evidence>
<keyword evidence="10" id="KW-1185">Reference proteome</keyword>
<evidence type="ECO:0000256" key="7">
    <source>
        <dbReference type="RuleBase" id="RU363032"/>
    </source>
</evidence>
<reference evidence="10" key="1">
    <citation type="journal article" date="2019" name="Int. J. Syst. Evol. Microbiol.">
        <title>The Global Catalogue of Microorganisms (GCM) 10K type strain sequencing project: providing services to taxonomists for standard genome sequencing and annotation.</title>
        <authorList>
            <consortium name="The Broad Institute Genomics Platform"/>
            <consortium name="The Broad Institute Genome Sequencing Center for Infectious Disease"/>
            <person name="Wu L."/>
            <person name="Ma J."/>
        </authorList>
    </citation>
    <scope>NUCLEOTIDE SEQUENCE [LARGE SCALE GENOMIC DNA]</scope>
    <source>
        <strain evidence="10">JCM 8201</strain>
    </source>
</reference>
<evidence type="ECO:0000256" key="1">
    <source>
        <dbReference type="ARBA" id="ARBA00004651"/>
    </source>
</evidence>
<feature type="transmembrane region" description="Helical" evidence="7">
    <location>
        <begin position="120"/>
        <end position="139"/>
    </location>
</feature>
<dbReference type="Pfam" id="PF00528">
    <property type="entry name" value="BPD_transp_1"/>
    <property type="match status" value="1"/>
</dbReference>
<evidence type="ECO:0000256" key="6">
    <source>
        <dbReference type="ARBA" id="ARBA00023136"/>
    </source>
</evidence>
<evidence type="ECO:0000256" key="2">
    <source>
        <dbReference type="ARBA" id="ARBA00022448"/>
    </source>
</evidence>
<dbReference type="PANTHER" id="PTHR43386:SF25">
    <property type="entry name" value="PEPTIDE ABC TRANSPORTER PERMEASE PROTEIN"/>
    <property type="match status" value="1"/>
</dbReference>
<evidence type="ECO:0000313" key="10">
    <source>
        <dbReference type="Proteomes" id="UP001501842"/>
    </source>
</evidence>
<dbReference type="Proteomes" id="UP001501842">
    <property type="component" value="Unassembled WGS sequence"/>
</dbReference>
<sequence>MIDSTFRAAPGRALAGARPGVWLAFAFLALIVVASAAPGLLAHGSPDAADPLRTLQPPGAGHPLGTDQNGRDLYVRIVYGTRDSVLTGLGATVLALGAGVLVGGLSALGGRAADAVLMRAVDALLAIPGLVMALLMITALGGGTVNSMIAIAVIAAPGYARLVRAQLLVVRRSGYAEAAVALGRPPVLIAVRHLLPNALPPVLLLATLGSGAAIGATAALSYLGLGPAPPAPQWGAMLQQGQEYFSLAWWTAVAPGAVLTLTVLSLTVVGQYLQKLPAGRLER</sequence>
<gene>
    <name evidence="9" type="ORF">GCM10010439_38410</name>
</gene>
<organism evidence="9 10">
    <name type="scientific">Actinocorallia aurantiaca</name>
    <dbReference type="NCBI Taxonomy" id="46204"/>
    <lineage>
        <taxon>Bacteria</taxon>
        <taxon>Bacillati</taxon>
        <taxon>Actinomycetota</taxon>
        <taxon>Actinomycetes</taxon>
        <taxon>Streptosporangiales</taxon>
        <taxon>Thermomonosporaceae</taxon>
        <taxon>Actinocorallia</taxon>
    </lineage>
</organism>
<dbReference type="PANTHER" id="PTHR43386">
    <property type="entry name" value="OLIGOPEPTIDE TRANSPORT SYSTEM PERMEASE PROTEIN APPC"/>
    <property type="match status" value="1"/>
</dbReference>
<dbReference type="InterPro" id="IPR050366">
    <property type="entry name" value="BP-dependent_transpt_permease"/>
</dbReference>
<feature type="transmembrane region" description="Helical" evidence="7">
    <location>
        <begin position="202"/>
        <end position="225"/>
    </location>
</feature>
<dbReference type="CDD" id="cd06261">
    <property type="entry name" value="TM_PBP2"/>
    <property type="match status" value="1"/>
</dbReference>
<keyword evidence="2 7" id="KW-0813">Transport</keyword>
<keyword evidence="4 7" id="KW-0812">Transmembrane</keyword>
<feature type="transmembrane region" description="Helical" evidence="7">
    <location>
        <begin position="145"/>
        <end position="163"/>
    </location>
</feature>
<comment type="similarity">
    <text evidence="7">Belongs to the binding-protein-dependent transport system permease family.</text>
</comment>
<keyword evidence="5 7" id="KW-1133">Transmembrane helix</keyword>
<dbReference type="PROSITE" id="PS50928">
    <property type="entry name" value="ABC_TM1"/>
    <property type="match status" value="1"/>
</dbReference>
<proteinExistence type="inferred from homology"/>
<dbReference type="EMBL" id="BAAATZ010000014">
    <property type="protein sequence ID" value="GAA2728985.1"/>
    <property type="molecule type" value="Genomic_DNA"/>
</dbReference>
<evidence type="ECO:0000256" key="4">
    <source>
        <dbReference type="ARBA" id="ARBA00022692"/>
    </source>
</evidence>
<dbReference type="SUPFAM" id="SSF161098">
    <property type="entry name" value="MetI-like"/>
    <property type="match status" value="1"/>
</dbReference>
<feature type="transmembrane region" description="Helical" evidence="7">
    <location>
        <begin position="21"/>
        <end position="41"/>
    </location>
</feature>
<feature type="domain" description="ABC transmembrane type-1" evidence="8">
    <location>
        <begin position="81"/>
        <end position="270"/>
    </location>
</feature>
<keyword evidence="3" id="KW-1003">Cell membrane</keyword>
<dbReference type="InterPro" id="IPR035906">
    <property type="entry name" value="MetI-like_sf"/>
</dbReference>
<protein>
    <submittedName>
        <fullName evidence="9">ABC transporter permease</fullName>
    </submittedName>
</protein>
<accession>A0ABP6GQE4</accession>
<name>A0ABP6GQE4_9ACTN</name>
<keyword evidence="6 7" id="KW-0472">Membrane</keyword>